<organism evidence="3 4">
    <name type="scientific">Streptomyces gelaticus</name>
    <dbReference type="NCBI Taxonomy" id="285446"/>
    <lineage>
        <taxon>Bacteria</taxon>
        <taxon>Bacillati</taxon>
        <taxon>Actinomycetota</taxon>
        <taxon>Actinomycetes</taxon>
        <taxon>Kitasatosporales</taxon>
        <taxon>Streptomycetaceae</taxon>
        <taxon>Streptomyces</taxon>
    </lineage>
</organism>
<dbReference type="InterPro" id="IPR027417">
    <property type="entry name" value="P-loop_NTPase"/>
</dbReference>
<name>A0ABQ2VYR2_9ACTN</name>
<proteinExistence type="predicted"/>
<dbReference type="Gene3D" id="3.40.50.300">
    <property type="entry name" value="P-loop containing nucleotide triphosphate hydrolases"/>
    <property type="match status" value="1"/>
</dbReference>
<keyword evidence="4" id="KW-1185">Reference proteome</keyword>
<comment type="caution">
    <text evidence="3">The sequence shown here is derived from an EMBL/GenBank/DDBJ whole genome shotgun (WGS) entry which is preliminary data.</text>
</comment>
<feature type="transmembrane region" description="Helical" evidence="1">
    <location>
        <begin position="82"/>
        <end position="102"/>
    </location>
</feature>
<dbReference type="PROSITE" id="PS50837">
    <property type="entry name" value="NACHT"/>
    <property type="match status" value="1"/>
</dbReference>
<gene>
    <name evidence="3" type="ORF">GCM10015535_31960</name>
</gene>
<feature type="transmembrane region" description="Helical" evidence="1">
    <location>
        <begin position="572"/>
        <end position="593"/>
    </location>
</feature>
<dbReference type="RefSeq" id="WP_189544383.1">
    <property type="nucleotide sequence ID" value="NZ_BMTF01000009.1"/>
</dbReference>
<reference evidence="4" key="1">
    <citation type="journal article" date="2019" name="Int. J. Syst. Evol. Microbiol.">
        <title>The Global Catalogue of Microorganisms (GCM) 10K type strain sequencing project: providing services to taxonomists for standard genome sequencing and annotation.</title>
        <authorList>
            <consortium name="The Broad Institute Genomics Platform"/>
            <consortium name="The Broad Institute Genome Sequencing Center for Infectious Disease"/>
            <person name="Wu L."/>
            <person name="Ma J."/>
        </authorList>
    </citation>
    <scope>NUCLEOTIDE SEQUENCE [LARGE SCALE GENOMIC DNA]</scope>
    <source>
        <strain evidence="4">JCM 4376</strain>
    </source>
</reference>
<evidence type="ECO:0000259" key="2">
    <source>
        <dbReference type="PROSITE" id="PS50837"/>
    </source>
</evidence>
<evidence type="ECO:0000256" key="1">
    <source>
        <dbReference type="SAM" id="Phobius"/>
    </source>
</evidence>
<dbReference type="EMBL" id="BMTF01000009">
    <property type="protein sequence ID" value="GGV85411.1"/>
    <property type="molecule type" value="Genomic_DNA"/>
</dbReference>
<feature type="transmembrane region" description="Helical" evidence="1">
    <location>
        <begin position="679"/>
        <end position="707"/>
    </location>
</feature>
<dbReference type="InterPro" id="IPR007111">
    <property type="entry name" value="NACHT_NTPase"/>
</dbReference>
<keyword evidence="1" id="KW-0812">Transmembrane</keyword>
<dbReference type="Pfam" id="PF05729">
    <property type="entry name" value="NACHT"/>
    <property type="match status" value="1"/>
</dbReference>
<sequence>MNTPAGEPDPHQEAHAHDNARIYMALRDQYINVITDRADRDQVPVRGSGRALARMLAPFCTLITGVALVWVGYDAYGWTRGLLLLAGMTCVVLAGPLLKPAVRRWRQARLRRSPGLARRLDRQLEVAVEQLARELGVLWDREMKLRRLQHPAPLPVRWVNAEEFGDHWMNIRTNDGRDASLDLSGSSTLNEVYARIPSGRLLILGQAGAGKSVLALRFAYEHLRVAEPSDRVPVLLPMASWDPVAQDLESWAAGRLAADHPALAGRAVSGETVATELLRAGRLLPVLDGFDEMSAATRHHALRRLRASLGEADPFLLTSRVDEYEAAVILADIVLPATAAVRVEPLSVQESVNYLRRTTRKLVAGRTVATKWDPVYTRLSEHPRDLQVLKLRNVLMTPLMTGLARITYSDTSRDPAELLDHRRFPTRAAIEDHLLDQFVPAVTDHSEQTTRWLAFLAQRLNSLDTQDLAWWRLSPAAPRVARVVGATLALGAVTALLRWQADRPTSWFGIEMPVWVPFGVLCLLSVADVVFDSGAPSPRHIPLIEPARMARPVLAAVAVLGGWLLYDRLSDSLLFQAIFVVAAWGFSAGRWILRRKRPRPKAGSQQTVRELLDDLRDRTSSAVTRGPERTLSEDRLATLVSLGLVNILAGGSAVRRAAWLVIFAGIAPMWPLYSARPGTWAITFVVMLVALAVLGASSSAWCGFGVARAWLWGAGKLPWNVLRLLADAHRLGVLRQSGATYQFRHSRLQERLAALAGDQRAPARVPSNSSPIENSRSALSFISGCIIIVGSIAMWWDMGSLNAESGPYREAGPYKTVAPACELVDREALRKVVPDPSGEPSEEDYGGFDVRKCSWSVGTATAGDPSVEISVRLHRPTLTLTAVQQADKDFDDEAGVALVVPEHTTYPTGLGDEAVSVVKYSEDRPRVETTLRVDNLLLTISYEMSGIMWGDKQGYARSTRITQNLARTVERKLAAALPQSGASP</sequence>
<feature type="transmembrane region" description="Helical" evidence="1">
    <location>
        <begin position="657"/>
        <end position="673"/>
    </location>
</feature>
<evidence type="ECO:0000313" key="4">
    <source>
        <dbReference type="Proteomes" id="UP000660675"/>
    </source>
</evidence>
<feature type="transmembrane region" description="Helical" evidence="1">
    <location>
        <begin position="778"/>
        <end position="796"/>
    </location>
</feature>
<evidence type="ECO:0000313" key="3">
    <source>
        <dbReference type="EMBL" id="GGV85411.1"/>
    </source>
</evidence>
<feature type="domain" description="NACHT" evidence="2">
    <location>
        <begin position="199"/>
        <end position="320"/>
    </location>
</feature>
<dbReference type="Proteomes" id="UP000660675">
    <property type="component" value="Unassembled WGS sequence"/>
</dbReference>
<keyword evidence="1" id="KW-1133">Transmembrane helix</keyword>
<feature type="transmembrane region" description="Helical" evidence="1">
    <location>
        <begin position="56"/>
        <end position="76"/>
    </location>
</feature>
<protein>
    <recommendedName>
        <fullName evidence="2">NACHT domain-containing protein</fullName>
    </recommendedName>
</protein>
<accession>A0ABQ2VYR2</accession>
<keyword evidence="1" id="KW-0472">Membrane</keyword>